<evidence type="ECO:0000256" key="12">
    <source>
        <dbReference type="ARBA" id="ARBA00022989"/>
    </source>
</evidence>
<evidence type="ECO:0000256" key="17">
    <source>
        <dbReference type="ARBA" id="ARBA00023157"/>
    </source>
</evidence>
<evidence type="ECO:0000256" key="5">
    <source>
        <dbReference type="ARBA" id="ARBA00022595"/>
    </source>
</evidence>
<dbReference type="Pfam" id="PF19214">
    <property type="entry name" value="CoV_S2_C"/>
    <property type="match status" value="1"/>
</dbReference>
<dbReference type="PROSITE" id="PS51257">
    <property type="entry name" value="PROKAR_LIPOPROTEIN"/>
    <property type="match status" value="1"/>
</dbReference>
<keyword evidence="19" id="KW-0449">Lipoprotein</keyword>
<evidence type="ECO:0000259" key="24">
    <source>
        <dbReference type="PROSITE" id="PS51922"/>
    </source>
</evidence>
<dbReference type="Gene3D" id="1.20.5.790">
    <property type="entry name" value="Single helix bin"/>
    <property type="match status" value="1"/>
</dbReference>
<dbReference type="GO" id="GO:0055036">
    <property type="term" value="C:virion membrane"/>
    <property type="evidence" value="ECO:0007669"/>
    <property type="project" value="UniProtKB-SubCell"/>
</dbReference>
<evidence type="ECO:0000256" key="19">
    <source>
        <dbReference type="ARBA" id="ARBA00023288"/>
    </source>
</evidence>
<dbReference type="InterPro" id="IPR036326">
    <property type="entry name" value="Spike_S1_RBD_sf_bCoV"/>
</dbReference>
<dbReference type="Gene3D" id="2.60.120.960">
    <property type="entry name" value="Spike glycoprotein, N-terminal domain"/>
    <property type="match status" value="1"/>
</dbReference>
<dbReference type="CDD" id="cd22370">
    <property type="entry name" value="betaCoV_Spike_SD1-2_S1-S2_S2"/>
    <property type="match status" value="1"/>
</dbReference>
<dbReference type="InterPro" id="IPR002552">
    <property type="entry name" value="Spike_S2_CoV"/>
</dbReference>
<dbReference type="InterPro" id="IPR032500">
    <property type="entry name" value="bCoV_S1_N"/>
</dbReference>
<evidence type="ECO:0000256" key="4">
    <source>
        <dbReference type="ARBA" id="ARBA00022581"/>
    </source>
</evidence>
<dbReference type="Pfam" id="PF09408">
    <property type="entry name" value="bCoV_S1_RBD"/>
    <property type="match status" value="1"/>
</dbReference>
<feature type="domain" description="Coronavirus spike (S) glycoprotein S2 subunit heptad repeat 1 (HR1) region profile" evidence="25">
    <location>
        <begin position="939"/>
        <end position="1044"/>
    </location>
</feature>
<dbReference type="Pfam" id="PF01601">
    <property type="entry name" value="CoV_S2"/>
    <property type="match status" value="1"/>
</dbReference>
<protein>
    <submittedName>
        <fullName evidence="27">Spike protein</fullName>
    </submittedName>
</protein>
<evidence type="ECO:0000256" key="2">
    <source>
        <dbReference type="ARBA" id="ARBA00022510"/>
    </source>
</evidence>
<dbReference type="GO" id="GO:0039654">
    <property type="term" value="P:fusion of virus membrane with host endosome membrane"/>
    <property type="evidence" value="ECO:0007669"/>
    <property type="project" value="UniProtKB-KW"/>
</dbReference>
<evidence type="ECO:0000259" key="25">
    <source>
        <dbReference type="PROSITE" id="PS51923"/>
    </source>
</evidence>
<dbReference type="PROSITE" id="PS51921">
    <property type="entry name" value="BCOV_S1_CTD"/>
    <property type="match status" value="1"/>
</dbReference>
<dbReference type="HAMAP" id="MF_04099">
    <property type="entry name" value="BETA_CORONA_SPIKE"/>
    <property type="match status" value="1"/>
</dbReference>
<keyword evidence="1" id="KW-1168">Fusion of virus membrane with host membrane</keyword>
<dbReference type="InterPro" id="IPR044873">
    <property type="entry name" value="Spike_S2_CoV_HR1"/>
</dbReference>
<evidence type="ECO:0000256" key="14">
    <source>
        <dbReference type="ARBA" id="ARBA00023054"/>
    </source>
</evidence>
<name>A0AA49ED10_9NIDO</name>
<dbReference type="SUPFAM" id="SSF111474">
    <property type="entry name" value="Coronavirus S2 glycoprotein"/>
    <property type="match status" value="2"/>
</dbReference>
<evidence type="ECO:0000256" key="13">
    <source>
        <dbReference type="ARBA" id="ARBA00023026"/>
    </source>
</evidence>
<dbReference type="GO" id="GO:0046813">
    <property type="term" value="P:receptor-mediated virion attachment to host cell"/>
    <property type="evidence" value="ECO:0007669"/>
    <property type="project" value="InterPro"/>
</dbReference>
<evidence type="ECO:0000259" key="23">
    <source>
        <dbReference type="PROSITE" id="PS51921"/>
    </source>
</evidence>
<sequence>MVACYRLCILQLILSACHLSLTQDVQPYVHEANCTRQVATQGPFLAAYPLGKYGFINTYYPDRIFRSNTTALFTDLFPVIGTTVTPWKAFNALTTSEIKDKRNFERHPFGEGVFVTIKHTEVSGPSTPPMYLFGTYFNSSSYTLAIRLDGLYRHIEVCNFQVCQNPVMYYAKVTNPTQGDPLIYSQRAYTDYNSCVSQTSQSFNITSQGEKNGAFSKDTITTYVFKYQNGIFSVFHGFHNGTDHVPYPKPAFEFPLDIPITHFIIPPTVEEPAQSQGYTRGNYVIYYAQLKKSTFMFGFDSNGLITRYIDCAAGPKDELMCSQGSFNITPGVYTTTNYRATPKQHVVITSVDVSAECPFQSLINVTEATIPSPAFWRRHYVRNCNYDISVFTDNADVYSLQCYGVAPSSLADMCWEEAHIDYMKISEKDIFSFKPSGAGDFAKYNYKLPSDFMGCTVIFTNQELTCNATSGQLCHVYTNNLTNYPSEATAWDKSHYESIERYQMWSSENVYNCELQEVGPQQFNRMPRNCYVRSNNSNDYWQPMSFRGVNSLMVAMAITLKPTRTSATVCGYKQKTTSLVLNECITYHIYGYKGTGVIVSANYTFQNFQTVQLTSTGSLHSFKYNNTIYGILPCAQAQVSIVTAGSDHDNVAVVYNGLGCNAFQSKMQGVDNTDWSVYTNFSSPIDTPVGCLTGAIQAQENSTECQFALGLDSCVNYTADTRLRTTRAADRALTFNYMYFAQELPSQSEQSVAFDNSTLQIPINFTIGIEYETIPVTMPKVTVDCAQYVCGDNSECRTLLVQYGTFCETINDALRGVALQQDVNQKDVFSSVRRLAKVSSPMNLGNLNGFNFSSILNQEAINGNNFQARSAIEDLFFDKIETADVGFQKKYDECTGGSVVKDLGCAQSFNGLMVLPPQMTDAHVAAYTTSAALGSFFSIPNTMQMAYRFNGIAVTQKVLVDNQKQIANKFNQAMMSVQTGFKATSSALEKLQKVVNDNAQALNNLVAQLTNNFGAISSAINDITQRLDKLEADAQIDRLINGRLQVLQTFVTQQLIRASEIRASAKLAAQKMSECVQGQSQRLDFCGRGMHLMSFPQAAPYGMVFLHVLYKPTDYINVTTVPAICSNDVAYFPVDGVFVYYNNSLMFTKRNYFEPEIITIDNIRSAGSCNVDVTYVNHTIYNPEMPELEDFKQELEEIRKNFSTGLPNRPNFTLPGLEGINASMVDLSEEVKILNDVVKELNASLINLQELGVNSQYIKWPWYIWLGFIAGLIAIVMATIMLCCMTSCCSCFKGLCACKRCCDSFDEPDEPIKYHYP</sequence>
<feature type="domain" description="BetaCoV S1-CTD" evidence="23">
    <location>
        <begin position="355"/>
        <end position="572"/>
    </location>
</feature>
<keyword evidence="7" id="KW-0732">Signal</keyword>
<keyword evidence="3" id="KW-1032">Host cell membrane</keyword>
<dbReference type="EMBL" id="OQ175261">
    <property type="protein sequence ID" value="WCC63193.1"/>
    <property type="molecule type" value="Genomic_RNA"/>
</dbReference>
<dbReference type="PROSITE" id="PS51924">
    <property type="entry name" value="COV_S2_HR2"/>
    <property type="match status" value="1"/>
</dbReference>
<keyword evidence="5" id="KW-1162">Viral penetration into host cytoplasm</keyword>
<dbReference type="InterPro" id="IPR043002">
    <property type="entry name" value="Spike_N_sf"/>
</dbReference>
<evidence type="ECO:0000256" key="11">
    <source>
        <dbReference type="ARBA" id="ARBA00022879"/>
    </source>
</evidence>
<dbReference type="Pfam" id="PF19209">
    <property type="entry name" value="CoV_S1_C"/>
    <property type="match status" value="1"/>
</dbReference>
<keyword evidence="8" id="KW-1161">Viral attachment to host cell</keyword>
<dbReference type="InterPro" id="IPR043473">
    <property type="entry name" value="S2_sf_CoV"/>
</dbReference>
<keyword evidence="10" id="KW-1043">Host membrane</keyword>
<evidence type="ECO:0000256" key="10">
    <source>
        <dbReference type="ARBA" id="ARBA00022870"/>
    </source>
</evidence>
<evidence type="ECO:0000256" key="21">
    <source>
        <dbReference type="SAM" id="Coils"/>
    </source>
</evidence>
<dbReference type="InterPro" id="IPR043607">
    <property type="entry name" value="CoV_S1_C"/>
</dbReference>
<dbReference type="SUPFAM" id="SSF143587">
    <property type="entry name" value="SARS receptor-binding domain-like"/>
    <property type="match status" value="1"/>
</dbReference>
<dbReference type="GO" id="GO:0075509">
    <property type="term" value="P:endocytosis involved in viral entry into host cell"/>
    <property type="evidence" value="ECO:0007669"/>
    <property type="project" value="InterPro"/>
</dbReference>
<feature type="coiled-coil region" evidence="21">
    <location>
        <begin position="1224"/>
        <end position="1251"/>
    </location>
</feature>
<keyword evidence="16" id="KW-0564">Palmitate</keyword>
<dbReference type="InterPro" id="IPR018548">
    <property type="entry name" value="Spike_S1_RBD_bCoV"/>
</dbReference>
<dbReference type="PROSITE" id="PS51923">
    <property type="entry name" value="COV_S2_HR1"/>
    <property type="match status" value="1"/>
</dbReference>
<keyword evidence="14 21" id="KW-0175">Coiled coil</keyword>
<evidence type="ECO:0000256" key="18">
    <source>
        <dbReference type="ARBA" id="ARBA00023180"/>
    </source>
</evidence>
<evidence type="ECO:0000256" key="22">
    <source>
        <dbReference type="SAM" id="Phobius"/>
    </source>
</evidence>
<dbReference type="Gene3D" id="1.20.5.300">
    <property type="match status" value="1"/>
</dbReference>
<gene>
    <name evidence="27" type="primary">S</name>
</gene>
<feature type="domain" description="Coronavirus spike (S) glycoprotein S2 subunit heptad repeat 2 (HR2) region profile" evidence="26">
    <location>
        <begin position="1186"/>
        <end position="1273"/>
    </location>
</feature>
<keyword evidence="20" id="KW-1160">Virus entry into host cell</keyword>
<evidence type="ECO:0000256" key="9">
    <source>
        <dbReference type="ARBA" id="ARBA00022844"/>
    </source>
</evidence>
<evidence type="ECO:0000313" key="27">
    <source>
        <dbReference type="EMBL" id="WCC63193.1"/>
    </source>
</evidence>
<proteinExistence type="inferred from homology"/>
<evidence type="ECO:0000256" key="15">
    <source>
        <dbReference type="ARBA" id="ARBA00023136"/>
    </source>
</evidence>
<evidence type="ECO:0000256" key="3">
    <source>
        <dbReference type="ARBA" id="ARBA00022511"/>
    </source>
</evidence>
<evidence type="ECO:0000256" key="16">
    <source>
        <dbReference type="ARBA" id="ARBA00023139"/>
    </source>
</evidence>
<keyword evidence="12 22" id="KW-1133">Transmembrane helix</keyword>
<reference evidence="27" key="1">
    <citation type="submission" date="2023-01" db="EMBL/GenBank/DDBJ databases">
        <title>Panoramic Analysis of Coronaviruses Carried by Representative Bat Species in Southern China to Better Understand the Coronavirus Sphere.</title>
        <authorList>
            <person name="Han Y."/>
            <person name="Xu P."/>
            <person name="Wang Y."/>
            <person name="Zhao W."/>
            <person name="Wang J."/>
            <person name="Jin Q."/>
            <person name="Wu Z."/>
        </authorList>
    </citation>
    <scope>NUCLEOTIDE SEQUENCE</scope>
    <source>
        <strain evidence="27">BtHp-BetaCoV/HB2020-Q241</strain>
    </source>
</reference>
<evidence type="ECO:0000256" key="1">
    <source>
        <dbReference type="ARBA" id="ARBA00022506"/>
    </source>
</evidence>
<dbReference type="GO" id="GO:0044173">
    <property type="term" value="C:host cell endoplasmic reticulum-Golgi intermediate compartment membrane"/>
    <property type="evidence" value="ECO:0007669"/>
    <property type="project" value="UniProtKB-SubCell"/>
</dbReference>
<accession>A0AA49ED10</accession>
<dbReference type="PROSITE" id="PS51922">
    <property type="entry name" value="BCOV_S1_NTD"/>
    <property type="match status" value="1"/>
</dbReference>
<keyword evidence="2" id="KW-1170">Fusion of virus membrane with host endosomal membrane</keyword>
<feature type="transmembrane region" description="Helical" evidence="22">
    <location>
        <begin position="1262"/>
        <end position="1284"/>
    </location>
</feature>
<organism evidence="27">
    <name type="scientific">Bat Coronavirus HpHB20</name>
    <dbReference type="NCBI Taxonomy" id="3018839"/>
    <lineage>
        <taxon>Viruses</taxon>
        <taxon>Riboviria</taxon>
        <taxon>Orthornavirae</taxon>
        <taxon>Pisuviricota</taxon>
        <taxon>Pisoniviricetes</taxon>
        <taxon>Nidovirales</taxon>
        <taxon>Cornidovirineae</taxon>
        <taxon>Coronaviridae</taxon>
        <taxon>Orthocoronavirinae</taxon>
    </lineage>
</organism>
<keyword evidence="4" id="KW-0945">Host-virus interaction</keyword>
<feature type="domain" description="BetaCoV S1-NTD" evidence="24">
    <location>
        <begin position="28"/>
        <end position="323"/>
    </location>
</feature>
<dbReference type="GO" id="GO:0016020">
    <property type="term" value="C:membrane"/>
    <property type="evidence" value="ECO:0007669"/>
    <property type="project" value="InterPro"/>
</dbReference>
<dbReference type="GO" id="GO:0019064">
    <property type="term" value="P:fusion of virus membrane with host plasma membrane"/>
    <property type="evidence" value="ECO:0007669"/>
    <property type="project" value="InterPro"/>
</dbReference>
<evidence type="ECO:0000256" key="20">
    <source>
        <dbReference type="ARBA" id="ARBA00023296"/>
    </source>
</evidence>
<dbReference type="InterPro" id="IPR042578">
    <property type="entry name" value="BETA_CORONA_SPIKE"/>
</dbReference>
<keyword evidence="15 22" id="KW-0472">Membrane</keyword>
<keyword evidence="11" id="KW-0261">Viral envelope protein</keyword>
<dbReference type="InterPro" id="IPR044874">
    <property type="entry name" value="Spike_S2_CoV_HR2"/>
</dbReference>
<keyword evidence="9" id="KW-0946">Virion</keyword>
<keyword evidence="6 22" id="KW-0812">Transmembrane</keyword>
<evidence type="ECO:0000256" key="7">
    <source>
        <dbReference type="ARBA" id="ARBA00022729"/>
    </source>
</evidence>
<dbReference type="InterPro" id="IPR043614">
    <property type="entry name" value="Spike_S2_CoV_C"/>
</dbReference>
<dbReference type="GO" id="GO:0019031">
    <property type="term" value="C:viral envelope"/>
    <property type="evidence" value="ECO:0007669"/>
    <property type="project" value="UniProtKB-KW"/>
</dbReference>
<keyword evidence="18" id="KW-0325">Glycoprotein</keyword>
<keyword evidence="13" id="KW-0843">Virulence</keyword>
<dbReference type="Gene3D" id="3.30.70.1840">
    <property type="match status" value="1"/>
</dbReference>
<evidence type="ECO:0000259" key="26">
    <source>
        <dbReference type="PROSITE" id="PS51924"/>
    </source>
</evidence>
<evidence type="ECO:0000256" key="8">
    <source>
        <dbReference type="ARBA" id="ARBA00022804"/>
    </source>
</evidence>
<evidence type="ECO:0000256" key="6">
    <source>
        <dbReference type="ARBA" id="ARBA00022692"/>
    </source>
</evidence>
<dbReference type="Pfam" id="PF16451">
    <property type="entry name" value="bCoV_S1_N"/>
    <property type="match status" value="1"/>
</dbReference>
<keyword evidence="17" id="KW-1015">Disulfide bond</keyword>